<keyword evidence="4" id="KW-0862">Zinc</keyword>
<dbReference type="GO" id="GO:0008360">
    <property type="term" value="P:regulation of cell shape"/>
    <property type="evidence" value="ECO:0007669"/>
    <property type="project" value="UniProtKB-KW"/>
</dbReference>
<dbReference type="Pfam" id="PF08245">
    <property type="entry name" value="Mur_ligase_M"/>
    <property type="match status" value="1"/>
</dbReference>
<evidence type="ECO:0000313" key="7">
    <source>
        <dbReference type="EMBL" id="OGY23445.1"/>
    </source>
</evidence>
<dbReference type="SUPFAM" id="SSF53623">
    <property type="entry name" value="MurD-like peptide ligases, catalytic domain"/>
    <property type="match status" value="1"/>
</dbReference>
<name>A0A1G1W6Y7_9BACT</name>
<feature type="binding site" evidence="4">
    <location>
        <position position="209"/>
    </location>
    <ligand>
        <name>Zn(2+)</name>
        <dbReference type="ChEBI" id="CHEBI:29105"/>
    </ligand>
</feature>
<evidence type="ECO:0000256" key="2">
    <source>
        <dbReference type="ARBA" id="ARBA00022741"/>
    </source>
</evidence>
<keyword evidence="4" id="KW-0479">Metal-binding</keyword>
<feature type="domain" description="Lipid II isoglutaminyl synthase (glutamine-hydrolyzing) subunit MurT C-terminal" evidence="6">
    <location>
        <begin position="327"/>
        <end position="438"/>
    </location>
</feature>
<dbReference type="UniPathway" id="UPA00219"/>
<keyword evidence="4" id="KW-0961">Cell wall biogenesis/degradation</keyword>
<dbReference type="AlphaFoldDB" id="A0A1G1W6Y7"/>
<keyword evidence="4" id="KW-0133">Cell shape</keyword>
<dbReference type="InterPro" id="IPR013564">
    <property type="entry name" value="MurT_C"/>
</dbReference>
<comment type="pathway">
    <text evidence="4">Cell wall biogenesis; peptidoglycan biosynthesis.</text>
</comment>
<dbReference type="InterPro" id="IPR013221">
    <property type="entry name" value="Mur_ligase_cen"/>
</dbReference>
<keyword evidence="1 4" id="KW-0436">Ligase</keyword>
<evidence type="ECO:0000256" key="4">
    <source>
        <dbReference type="HAMAP-Rule" id="MF_02214"/>
    </source>
</evidence>
<protein>
    <recommendedName>
        <fullName evidence="4">Lipid II isoglutaminyl synthase (glutamine-hydrolyzing) subunit MurT</fullName>
        <ecNumber evidence="4">6.3.5.13</ecNumber>
    </recommendedName>
</protein>
<dbReference type="GO" id="GO:0071555">
    <property type="term" value="P:cell wall organization"/>
    <property type="evidence" value="ECO:0007669"/>
    <property type="project" value="UniProtKB-KW"/>
</dbReference>
<dbReference type="PANTHER" id="PTHR23135:SF7">
    <property type="entry name" value="LIPID II ISOGLUTAMINYL SYNTHASE (GLUTAMINE-HYDROLYZING) SUBUNIT MURT"/>
    <property type="match status" value="1"/>
</dbReference>
<comment type="catalytic activity">
    <reaction evidence="4">
        <text>beta-D-GlcNAc-(1-&gt;4)-Mur2Ac(oyl-L-Ala-gamma-D-O-P-Glu-L-Lys-D-Ala-D-Ala)-di-trans,octa-cis-undecaprenyl diphosphate + NH4(+) = beta-D-GlcNAc-(1-&gt;4)-Mur2Ac(oyl-L-Ala-D-isoglutaminyl-L-Lys-D-Ala-D-Ala)-di-trans,octa-cis-undecaprenyl diphosphate + phosphate + H(+)</text>
        <dbReference type="Rhea" id="RHEA:57932"/>
        <dbReference type="ChEBI" id="CHEBI:15378"/>
        <dbReference type="ChEBI" id="CHEBI:28938"/>
        <dbReference type="ChEBI" id="CHEBI:43474"/>
        <dbReference type="ChEBI" id="CHEBI:62233"/>
        <dbReference type="ChEBI" id="CHEBI:143132"/>
    </reaction>
</comment>
<evidence type="ECO:0000256" key="3">
    <source>
        <dbReference type="ARBA" id="ARBA00022840"/>
    </source>
</evidence>
<evidence type="ECO:0000256" key="1">
    <source>
        <dbReference type="ARBA" id="ARBA00022598"/>
    </source>
</evidence>
<evidence type="ECO:0000259" key="5">
    <source>
        <dbReference type="Pfam" id="PF08245"/>
    </source>
</evidence>
<organism evidence="7 8">
    <name type="scientific">Candidatus Woykebacteria bacterium RBG_13_40_15</name>
    <dbReference type="NCBI Taxonomy" id="1802593"/>
    <lineage>
        <taxon>Bacteria</taxon>
        <taxon>Candidatus Woykeibacteriota</taxon>
    </lineage>
</organism>
<dbReference type="Proteomes" id="UP000176631">
    <property type="component" value="Unassembled WGS sequence"/>
</dbReference>
<dbReference type="Gene3D" id="3.40.1190.10">
    <property type="entry name" value="Mur-like, catalytic domain"/>
    <property type="match status" value="1"/>
</dbReference>
<dbReference type="GO" id="GO:0140282">
    <property type="term" value="F:carbon-nitrogen ligase activity on lipid II"/>
    <property type="evidence" value="ECO:0007669"/>
    <property type="project" value="UniProtKB-UniRule"/>
</dbReference>
<dbReference type="PROSITE" id="PS01011">
    <property type="entry name" value="FOLYLPOLYGLU_SYNT_1"/>
    <property type="match status" value="1"/>
</dbReference>
<gene>
    <name evidence="4" type="primary">murT</name>
    <name evidence="7" type="ORF">A2172_04435</name>
</gene>
<comment type="function">
    <text evidence="4">The lipid II isoglutaminyl synthase complex catalyzes the formation of alpha-D-isoglutamine in the cell wall lipid II stem peptide. The MurT subunit catalyzes the ATP-dependent amidation of D-glutamate residue of lipid II, converting it to an isoglutamine residue.</text>
</comment>
<comment type="catalytic activity">
    <reaction evidence="4">
        <text>beta-D-GlcNAc-(1-&gt;4)-Mur2Ac(oyl-L-Ala-gamma-D-Glu-L-Lys-D-Ala-D-Ala)-di-trans,octa-cis-undecaprenyl diphosphate + L-glutamine + ATP + H2O = beta-D-GlcNAc-(1-&gt;4)-Mur2Ac(oyl-L-Ala-D-isoglutaminyl-L-Lys-D-Ala-D-Ala)-di-trans,octa-cis-undecaprenyl diphosphate + L-glutamate + ADP + phosphate + H(+)</text>
        <dbReference type="Rhea" id="RHEA:57928"/>
        <dbReference type="ChEBI" id="CHEBI:15377"/>
        <dbReference type="ChEBI" id="CHEBI:15378"/>
        <dbReference type="ChEBI" id="CHEBI:29985"/>
        <dbReference type="ChEBI" id="CHEBI:30616"/>
        <dbReference type="ChEBI" id="CHEBI:43474"/>
        <dbReference type="ChEBI" id="CHEBI:58359"/>
        <dbReference type="ChEBI" id="CHEBI:60033"/>
        <dbReference type="ChEBI" id="CHEBI:62233"/>
        <dbReference type="ChEBI" id="CHEBI:456216"/>
        <dbReference type="EC" id="6.3.5.13"/>
    </reaction>
</comment>
<dbReference type="Pfam" id="PF08353">
    <property type="entry name" value="MurT_C"/>
    <property type="match status" value="1"/>
</dbReference>
<dbReference type="GO" id="GO:0009252">
    <property type="term" value="P:peptidoglycan biosynthetic process"/>
    <property type="evidence" value="ECO:0007669"/>
    <property type="project" value="UniProtKB-UniRule"/>
</dbReference>
<keyword evidence="4" id="KW-0573">Peptidoglycan synthesis</keyword>
<dbReference type="HAMAP" id="MF_02214">
    <property type="entry name" value="Lipid_II_synth_MurT"/>
    <property type="match status" value="1"/>
</dbReference>
<feature type="binding site" evidence="4">
    <location>
        <position position="212"/>
    </location>
    <ligand>
        <name>Zn(2+)</name>
        <dbReference type="ChEBI" id="CHEBI:29105"/>
    </ligand>
</feature>
<dbReference type="GO" id="GO:0008270">
    <property type="term" value="F:zinc ion binding"/>
    <property type="evidence" value="ECO:0007669"/>
    <property type="project" value="UniProtKB-UniRule"/>
</dbReference>
<comment type="similarity">
    <text evidence="4">Belongs to the MurCDEF family. MurT subfamily.</text>
</comment>
<sequence length="457" mass="50134">MDARLFTAVIASKTLRTTIRLLGGGATAAPGLLAEYIDSTALQKLAKYYTSLIFVTGTNGKTTTARLLGNILEYGGFSFIHNRSGSNLLRGIIGALIDNFGNRNTNIALLEADEATLPSAIRQTNPNIIIFNNLFRDQLDRYGEVDKIRSIWQKALIHLDPKSVIILNSDDHSVAHLGKGSKATVIYFGLEDKNLSIGKPPHASDFTNCIACGKQLTFDEVYMAHLGKYRCPDCSLIRPKPDIYASSVKLIAEKGFEATISTPKGEIKIKSQLPGLYNVYNCLAAATAGIVLGIKLEKIKEALELSTPAFGRTERLELDGKKIFIGLVKNPTGFNEVIRTVFEGSGKKNILIAINDLIADGKDVSWLWDVDFEFIVSKIRKVWISGIRASDMALRLKYTGAKKLETHIDDNLETAVAKAIDGTQIGDTLYILPTYTAMLKLKKILAEAGVSSQFWED</sequence>
<dbReference type="InterPro" id="IPR018109">
    <property type="entry name" value="Folylpolyglutamate_synth_CS"/>
</dbReference>
<dbReference type="InterPro" id="IPR043703">
    <property type="entry name" value="Lipid_II_synth_MurT"/>
</dbReference>
<keyword evidence="2 4" id="KW-0547">Nucleotide-binding</keyword>
<dbReference type="EC" id="6.3.5.13" evidence="4"/>
<evidence type="ECO:0000259" key="6">
    <source>
        <dbReference type="Pfam" id="PF08353"/>
    </source>
</evidence>
<dbReference type="PANTHER" id="PTHR23135">
    <property type="entry name" value="MUR LIGASE FAMILY MEMBER"/>
    <property type="match status" value="1"/>
</dbReference>
<keyword evidence="3 4" id="KW-0067">ATP-binding</keyword>
<dbReference type="EMBL" id="MHCP01000025">
    <property type="protein sequence ID" value="OGY23445.1"/>
    <property type="molecule type" value="Genomic_DNA"/>
</dbReference>
<dbReference type="GO" id="GO:0005524">
    <property type="term" value="F:ATP binding"/>
    <property type="evidence" value="ECO:0007669"/>
    <property type="project" value="UniProtKB-UniRule"/>
</dbReference>
<dbReference type="InterPro" id="IPR036565">
    <property type="entry name" value="Mur-like_cat_sf"/>
</dbReference>
<accession>A0A1G1W6Y7</accession>
<comment type="subunit">
    <text evidence="4">Forms a heterodimer with GatD.</text>
</comment>
<comment type="caution">
    <text evidence="7">The sequence shown here is derived from an EMBL/GenBank/DDBJ whole genome shotgun (WGS) entry which is preliminary data.</text>
</comment>
<feature type="active site" evidence="4">
    <location>
        <position position="363"/>
    </location>
</feature>
<dbReference type="GO" id="GO:0004326">
    <property type="term" value="F:tetrahydrofolylpolyglutamate synthase activity"/>
    <property type="evidence" value="ECO:0007669"/>
    <property type="project" value="InterPro"/>
</dbReference>
<reference evidence="7 8" key="1">
    <citation type="journal article" date="2016" name="Nat. Commun.">
        <title>Thousands of microbial genomes shed light on interconnected biogeochemical processes in an aquifer system.</title>
        <authorList>
            <person name="Anantharaman K."/>
            <person name="Brown C.T."/>
            <person name="Hug L.A."/>
            <person name="Sharon I."/>
            <person name="Castelle C.J."/>
            <person name="Probst A.J."/>
            <person name="Thomas B.C."/>
            <person name="Singh A."/>
            <person name="Wilkins M.J."/>
            <person name="Karaoz U."/>
            <person name="Brodie E.L."/>
            <person name="Williams K.H."/>
            <person name="Hubbard S.S."/>
            <person name="Banfield J.F."/>
        </authorList>
    </citation>
    <scope>NUCLEOTIDE SEQUENCE [LARGE SCALE GENOMIC DNA]</scope>
</reference>
<comment type="catalytic activity">
    <reaction evidence="4">
        <text>beta-D-GlcNAc-(1-&gt;4)-Mur2Ac(oyl-L-Ala-gamma-D-Glu-L-Lys-D-Ala-D-Ala)-di-trans,octa-cis-undecaprenyl diphosphate + ATP = beta-D-GlcNAc-(1-&gt;4)-Mur2Ac(oyl-L-Ala-gamma-D-O-P-Glu-L-Lys-D-Ala-D-Ala)-di-trans,octa-cis-undecaprenyl diphosphate + ADP</text>
        <dbReference type="Rhea" id="RHEA:59488"/>
        <dbReference type="ChEBI" id="CHEBI:30616"/>
        <dbReference type="ChEBI" id="CHEBI:60033"/>
        <dbReference type="ChEBI" id="CHEBI:143132"/>
        <dbReference type="ChEBI" id="CHEBI:456216"/>
    </reaction>
</comment>
<feature type="binding site" evidence="4">
    <location>
        <position position="231"/>
    </location>
    <ligand>
        <name>Zn(2+)</name>
        <dbReference type="ChEBI" id="CHEBI:29105"/>
    </ligand>
</feature>
<evidence type="ECO:0000313" key="8">
    <source>
        <dbReference type="Proteomes" id="UP000176631"/>
    </source>
</evidence>
<feature type="binding site" evidence="4">
    <location>
        <position position="234"/>
    </location>
    <ligand>
        <name>Zn(2+)</name>
        <dbReference type="ChEBI" id="CHEBI:29105"/>
    </ligand>
</feature>
<dbReference type="STRING" id="1802593.A2172_04435"/>
<proteinExistence type="inferred from homology"/>
<feature type="domain" description="Mur ligase central" evidence="5">
    <location>
        <begin position="55"/>
        <end position="195"/>
    </location>
</feature>